<feature type="chain" id="PRO_5032845316" description="Inosine/uridine-preferring nucleoside hydrolase domain-containing protein" evidence="2">
    <location>
        <begin position="21"/>
        <end position="940"/>
    </location>
</feature>
<dbReference type="InterPro" id="IPR036452">
    <property type="entry name" value="Ribo_hydro-like"/>
</dbReference>
<dbReference type="InterPro" id="IPR001910">
    <property type="entry name" value="Inosine/uridine_hydrolase_dom"/>
</dbReference>
<evidence type="ECO:0000259" key="3">
    <source>
        <dbReference type="Pfam" id="PF01156"/>
    </source>
</evidence>
<dbReference type="AlphaFoldDB" id="A0A834H1P5"/>
<dbReference type="OrthoDB" id="5783963at2759"/>
<evidence type="ECO:0000256" key="2">
    <source>
        <dbReference type="SAM" id="SignalP"/>
    </source>
</evidence>
<name>A0A834H1P5_RHOSS</name>
<sequence>MMVRVVSLVWMLVLRPVVVGHFRCLAEARPRRILMDTDVNMDDIFALFYVLKQNRSEFELQAITINTNEWSDAGHAVDHIYDILFMMDRDDIPVGVGGEGVISPNGTIIGHVGGYLPIIDQGNSTAGGGCRYRQAIPVGSKGRLDISTNFGLRKAFLPQGGRKYSPLYQPTAQQVMIDAVSDGPIVVFLLGAHTNFALFLMKCPHLKRNIEHIYVMGGAVRPNCPNNVDSSKPGQCSPPGNLFPTYSNPYAEFNIFGDPFAAYTVLHSGIPITLIPLDATNTIPVSENFFNTFEQNQNTNEAKYCFQSLKLAHDTWYDDRFHEVHLLLLLYLKFYNVFALAMSFRNGLNDILMQTYFMWDSFMVGVAISTMHSSESHFGENEFAEMEFVNITVVTSNKPYGISYGSNPFFVSNAIPKFQLQKNGVHSGHVQTGMRDPFCLVHNGEGRCEDGYTKEVAGPEAAHVLVAMNAKQDCDVDSSLCRKFYRNFLDVINCPEQTGRFNIASQFPYYNEVTFQPDFARRTLGKPVIFDMDMSPGDFLALFYLLKLPVELIDLKGIFVTPTGWANAATINIVYDVLHMMGRDDIPVGLGDVFATGQAYPSFPPIGDCKYSQAIPLGRGGFLDSDTLYGCARYLPRSPRRYTAENSVNFGAPRDTNHPELRQPLALDVWKSIMRSLDLGSKVTVLTNGPLTTLAKIIQSEKASSMIQEVYIVGGQISNDSKESGNIFTVPGNTYGEFNMFLDPLAAKEVFESELDIKLIPLGIQRRVSSFGKILEELNKTSKTPEAVFASHLLTTLWHLQQKHHNYRHMDMFLGEVLGAVALAGYHLHLNQTFQSEPLMILAPGDILRDGQITIDSGRGKSVKTLRSVDHEKYYEHYADVLGETTQSAAIGSFDEQKRIWSCPHEDQGWKEEREAFSAMELEVASGPLQNFSPAIDKSA</sequence>
<keyword evidence="2" id="KW-0732">Signal</keyword>
<organism evidence="4 5">
    <name type="scientific">Rhododendron simsii</name>
    <name type="common">Sims's rhododendron</name>
    <dbReference type="NCBI Taxonomy" id="118357"/>
    <lineage>
        <taxon>Eukaryota</taxon>
        <taxon>Viridiplantae</taxon>
        <taxon>Streptophyta</taxon>
        <taxon>Embryophyta</taxon>
        <taxon>Tracheophyta</taxon>
        <taxon>Spermatophyta</taxon>
        <taxon>Magnoliopsida</taxon>
        <taxon>eudicotyledons</taxon>
        <taxon>Gunneridae</taxon>
        <taxon>Pentapetalae</taxon>
        <taxon>asterids</taxon>
        <taxon>Ericales</taxon>
        <taxon>Ericaceae</taxon>
        <taxon>Ericoideae</taxon>
        <taxon>Rhodoreae</taxon>
        <taxon>Rhododendron</taxon>
    </lineage>
</organism>
<gene>
    <name evidence="4" type="ORF">RHSIM_Rhsim05G0146100</name>
</gene>
<dbReference type="PANTHER" id="PTHR46692:SF2">
    <property type="entry name" value="INOSINE_URIDINE-PREFERRING NUCLEOSIDE HYDROLASE DOMAIN-CONTAINING PROTEIN"/>
    <property type="match status" value="1"/>
</dbReference>
<protein>
    <recommendedName>
        <fullName evidence="3">Inosine/uridine-preferring nucleoside hydrolase domain-containing protein</fullName>
    </recommendedName>
</protein>
<evidence type="ECO:0000313" key="5">
    <source>
        <dbReference type="Proteomes" id="UP000626092"/>
    </source>
</evidence>
<proteinExistence type="inferred from homology"/>
<keyword evidence="5" id="KW-1185">Reference proteome</keyword>
<dbReference type="Proteomes" id="UP000626092">
    <property type="component" value="Unassembled WGS sequence"/>
</dbReference>
<dbReference type="Gene3D" id="3.90.245.10">
    <property type="entry name" value="Ribonucleoside hydrolase-like"/>
    <property type="match status" value="2"/>
</dbReference>
<dbReference type="EMBL" id="WJXA01000005">
    <property type="protein sequence ID" value="KAF7143747.1"/>
    <property type="molecule type" value="Genomic_DNA"/>
</dbReference>
<evidence type="ECO:0000313" key="4">
    <source>
        <dbReference type="EMBL" id="KAF7143747.1"/>
    </source>
</evidence>
<accession>A0A834H1P5</accession>
<feature type="signal peptide" evidence="2">
    <location>
        <begin position="1"/>
        <end position="20"/>
    </location>
</feature>
<comment type="similarity">
    <text evidence="1">Belongs to the IUNH family.</text>
</comment>
<evidence type="ECO:0000256" key="1">
    <source>
        <dbReference type="ARBA" id="ARBA00009176"/>
    </source>
</evidence>
<comment type="caution">
    <text evidence="4">The sequence shown here is derived from an EMBL/GenBank/DDBJ whole genome shotgun (WGS) entry which is preliminary data.</text>
</comment>
<dbReference type="SUPFAM" id="SSF53590">
    <property type="entry name" value="Nucleoside hydrolase"/>
    <property type="match status" value="2"/>
</dbReference>
<feature type="domain" description="Inosine/uridine-preferring nucleoside hydrolase" evidence="3">
    <location>
        <begin position="528"/>
        <end position="875"/>
    </location>
</feature>
<dbReference type="PANTHER" id="PTHR46692">
    <property type="entry name" value="INOSINE-URIDINE PREFERRING NUCLEOSIDE HYDROLASE FAMILY PROTEIN"/>
    <property type="match status" value="1"/>
</dbReference>
<dbReference type="GO" id="GO:0016799">
    <property type="term" value="F:hydrolase activity, hydrolyzing N-glycosyl compounds"/>
    <property type="evidence" value="ECO:0007669"/>
    <property type="project" value="InterPro"/>
</dbReference>
<reference evidence="4" key="1">
    <citation type="submission" date="2019-11" db="EMBL/GenBank/DDBJ databases">
        <authorList>
            <person name="Liu Y."/>
            <person name="Hou J."/>
            <person name="Li T.-Q."/>
            <person name="Guan C.-H."/>
            <person name="Wu X."/>
            <person name="Wu H.-Z."/>
            <person name="Ling F."/>
            <person name="Zhang R."/>
            <person name="Shi X.-G."/>
            <person name="Ren J.-P."/>
            <person name="Chen E.-F."/>
            <person name="Sun J.-M."/>
        </authorList>
    </citation>
    <scope>NUCLEOTIDE SEQUENCE</scope>
    <source>
        <strain evidence="4">Adult_tree_wgs_1</strain>
        <tissue evidence="4">Leaves</tissue>
    </source>
</reference>
<feature type="domain" description="Inosine/uridine-preferring nucleoside hydrolase" evidence="3">
    <location>
        <begin position="33"/>
        <end position="369"/>
    </location>
</feature>
<dbReference type="Pfam" id="PF01156">
    <property type="entry name" value="IU_nuc_hydro"/>
    <property type="match status" value="2"/>
</dbReference>